<accession>A0A515EJY3</accession>
<dbReference type="PANTHER" id="PTHR24567:SF74">
    <property type="entry name" value="HTH-TYPE TRANSCRIPTIONAL REGULATOR ARCR"/>
    <property type="match status" value="1"/>
</dbReference>
<dbReference type="GO" id="GO:0005829">
    <property type="term" value="C:cytosol"/>
    <property type="evidence" value="ECO:0007669"/>
    <property type="project" value="TreeGrafter"/>
</dbReference>
<dbReference type="InterPro" id="IPR036388">
    <property type="entry name" value="WH-like_DNA-bd_sf"/>
</dbReference>
<dbReference type="CDD" id="cd00038">
    <property type="entry name" value="CAP_ED"/>
    <property type="match status" value="1"/>
</dbReference>
<dbReference type="SMART" id="SM00100">
    <property type="entry name" value="cNMP"/>
    <property type="match status" value="1"/>
</dbReference>
<dbReference type="PROSITE" id="PS50042">
    <property type="entry name" value="CNMP_BINDING_3"/>
    <property type="match status" value="1"/>
</dbReference>
<dbReference type="AlphaFoldDB" id="A0A515EJY3"/>
<dbReference type="InterPro" id="IPR050397">
    <property type="entry name" value="Env_Response_Regulators"/>
</dbReference>
<protein>
    <submittedName>
        <fullName evidence="6">Crp/Fnr family transcriptional regulator</fullName>
    </submittedName>
</protein>
<feature type="domain" description="HTH crp-type" evidence="5">
    <location>
        <begin position="153"/>
        <end position="227"/>
    </location>
</feature>
<evidence type="ECO:0000313" key="6">
    <source>
        <dbReference type="EMBL" id="QDL52972.1"/>
    </source>
</evidence>
<dbReference type="InterPro" id="IPR014710">
    <property type="entry name" value="RmlC-like_jellyroll"/>
</dbReference>
<keyword evidence="1" id="KW-0805">Transcription regulation</keyword>
<dbReference type="SMART" id="SM00419">
    <property type="entry name" value="HTH_CRP"/>
    <property type="match status" value="1"/>
</dbReference>
<sequence length="234" mass="25892">MTDLSRYVPVLQTGRWFAHLPPDFEQALLGMARIRHLQTGEVLFLRDGPPCGLYALVRGAIRVSGQGGARHEGREALLVMLEPPSWFGEISVFDGSARTHDAHAAESSTVLQVPHEDLLLWLAAHPSHWQDLAILMADKLRLAFATMEEQTVLPAPLRLARRLVMMAQGYGQANEAAGSRRSLSVTQEQLALMIGVSRQTTNAILNDLKDRKLVAVHRGSLEILDLHGLRALYL</sequence>
<dbReference type="Pfam" id="PF00027">
    <property type="entry name" value="cNMP_binding"/>
    <property type="match status" value="1"/>
</dbReference>
<dbReference type="EMBL" id="CP036282">
    <property type="protein sequence ID" value="QDL52972.1"/>
    <property type="molecule type" value="Genomic_DNA"/>
</dbReference>
<dbReference type="GO" id="GO:0003700">
    <property type="term" value="F:DNA-binding transcription factor activity"/>
    <property type="evidence" value="ECO:0007669"/>
    <property type="project" value="TreeGrafter"/>
</dbReference>
<keyword evidence="3" id="KW-0804">Transcription</keyword>
<dbReference type="PROSITE" id="PS51063">
    <property type="entry name" value="HTH_CRP_2"/>
    <property type="match status" value="1"/>
</dbReference>
<dbReference type="InterPro" id="IPR000595">
    <property type="entry name" value="cNMP-bd_dom"/>
</dbReference>
<feature type="domain" description="Cyclic nucleotide-binding" evidence="4">
    <location>
        <begin position="16"/>
        <end position="118"/>
    </location>
</feature>
<dbReference type="Gene3D" id="1.10.10.10">
    <property type="entry name" value="Winged helix-like DNA-binding domain superfamily/Winged helix DNA-binding domain"/>
    <property type="match status" value="1"/>
</dbReference>
<organism evidence="6 7">
    <name type="scientific">Rhodoferax aquaticus</name>
    <dbReference type="NCBI Taxonomy" id="2527691"/>
    <lineage>
        <taxon>Bacteria</taxon>
        <taxon>Pseudomonadati</taxon>
        <taxon>Pseudomonadota</taxon>
        <taxon>Betaproteobacteria</taxon>
        <taxon>Burkholderiales</taxon>
        <taxon>Comamonadaceae</taxon>
        <taxon>Rhodoferax</taxon>
    </lineage>
</organism>
<dbReference type="InterPro" id="IPR036390">
    <property type="entry name" value="WH_DNA-bd_sf"/>
</dbReference>
<keyword evidence="7" id="KW-1185">Reference proteome</keyword>
<dbReference type="SUPFAM" id="SSF46785">
    <property type="entry name" value="Winged helix' DNA-binding domain"/>
    <property type="match status" value="1"/>
</dbReference>
<evidence type="ECO:0000256" key="3">
    <source>
        <dbReference type="ARBA" id="ARBA00023163"/>
    </source>
</evidence>
<dbReference type="PANTHER" id="PTHR24567">
    <property type="entry name" value="CRP FAMILY TRANSCRIPTIONAL REGULATORY PROTEIN"/>
    <property type="match status" value="1"/>
</dbReference>
<reference evidence="7" key="2">
    <citation type="journal article" date="2020" name="Int. J. Syst. Evol. Microbiol.">
        <title>Genomic insights into a novel species Rhodoferax aquaticus sp. nov., isolated from freshwater.</title>
        <authorList>
            <person name="Li T."/>
            <person name="Zhuo Y."/>
            <person name="Jin C.Z."/>
            <person name="Wu X."/>
            <person name="Ko S.R."/>
            <person name="Jin F.J."/>
            <person name="Ahn C.Y."/>
            <person name="Oh H.M."/>
            <person name="Lee H.G."/>
            <person name="Jin L."/>
        </authorList>
    </citation>
    <scope>NUCLEOTIDE SEQUENCE [LARGE SCALE GENOMIC DNA]</scope>
    <source>
        <strain evidence="7">Gr-4</strain>
    </source>
</reference>
<dbReference type="RefSeq" id="WP_142808425.1">
    <property type="nucleotide sequence ID" value="NZ_CP036282.1"/>
</dbReference>
<evidence type="ECO:0000259" key="5">
    <source>
        <dbReference type="PROSITE" id="PS51063"/>
    </source>
</evidence>
<evidence type="ECO:0000256" key="2">
    <source>
        <dbReference type="ARBA" id="ARBA00023125"/>
    </source>
</evidence>
<dbReference type="InterPro" id="IPR012318">
    <property type="entry name" value="HTH_CRP"/>
</dbReference>
<dbReference type="SUPFAM" id="SSF51206">
    <property type="entry name" value="cAMP-binding domain-like"/>
    <property type="match status" value="1"/>
</dbReference>
<reference evidence="7" key="1">
    <citation type="submission" date="2019-02" db="EMBL/GenBank/DDBJ databases">
        <title>Complete genome sequence of Rhodoferax sp. Gr-4.</title>
        <authorList>
            <person name="Jin L."/>
        </authorList>
    </citation>
    <scope>NUCLEOTIDE SEQUENCE [LARGE SCALE GENOMIC DNA]</scope>
    <source>
        <strain evidence="7">Gr-4</strain>
    </source>
</reference>
<evidence type="ECO:0000313" key="7">
    <source>
        <dbReference type="Proteomes" id="UP000317365"/>
    </source>
</evidence>
<dbReference type="KEGG" id="rhg:EXZ61_01625"/>
<dbReference type="GO" id="GO:0003677">
    <property type="term" value="F:DNA binding"/>
    <property type="evidence" value="ECO:0007669"/>
    <property type="project" value="UniProtKB-KW"/>
</dbReference>
<name>A0A515EJY3_9BURK</name>
<evidence type="ECO:0000256" key="1">
    <source>
        <dbReference type="ARBA" id="ARBA00023015"/>
    </source>
</evidence>
<proteinExistence type="predicted"/>
<dbReference type="Proteomes" id="UP000317365">
    <property type="component" value="Chromosome"/>
</dbReference>
<keyword evidence="2" id="KW-0238">DNA-binding</keyword>
<evidence type="ECO:0000259" key="4">
    <source>
        <dbReference type="PROSITE" id="PS50042"/>
    </source>
</evidence>
<dbReference type="Gene3D" id="2.60.120.10">
    <property type="entry name" value="Jelly Rolls"/>
    <property type="match status" value="1"/>
</dbReference>
<dbReference type="InterPro" id="IPR018490">
    <property type="entry name" value="cNMP-bd_dom_sf"/>
</dbReference>
<gene>
    <name evidence="6" type="ORF">EXZ61_01625</name>
</gene>
<dbReference type="Pfam" id="PF13545">
    <property type="entry name" value="HTH_Crp_2"/>
    <property type="match status" value="1"/>
</dbReference>